<keyword evidence="1" id="KW-0732">Signal</keyword>
<feature type="chain" id="PRO_5014895397" evidence="1">
    <location>
        <begin position="22"/>
        <end position="71"/>
    </location>
</feature>
<reference evidence="2" key="1">
    <citation type="submission" date="2018-01" db="EMBL/GenBank/DDBJ databases">
        <title>An insight into the sialome of Amazonian anophelines.</title>
        <authorList>
            <person name="Ribeiro J.M."/>
            <person name="Scarpassa V."/>
            <person name="Calvo E."/>
        </authorList>
    </citation>
    <scope>NUCLEOTIDE SEQUENCE</scope>
    <source>
        <tissue evidence="2">Salivary glands</tissue>
    </source>
</reference>
<evidence type="ECO:0000256" key="1">
    <source>
        <dbReference type="SAM" id="SignalP"/>
    </source>
</evidence>
<dbReference type="AlphaFoldDB" id="A0A2M3ZWB3"/>
<accession>A0A2M3ZWB3</accession>
<organism evidence="2">
    <name type="scientific">Anopheles braziliensis</name>
    <dbReference type="NCBI Taxonomy" id="58242"/>
    <lineage>
        <taxon>Eukaryota</taxon>
        <taxon>Metazoa</taxon>
        <taxon>Ecdysozoa</taxon>
        <taxon>Arthropoda</taxon>
        <taxon>Hexapoda</taxon>
        <taxon>Insecta</taxon>
        <taxon>Pterygota</taxon>
        <taxon>Neoptera</taxon>
        <taxon>Endopterygota</taxon>
        <taxon>Diptera</taxon>
        <taxon>Nematocera</taxon>
        <taxon>Culicoidea</taxon>
        <taxon>Culicidae</taxon>
        <taxon>Anophelinae</taxon>
        <taxon>Anopheles</taxon>
    </lineage>
</organism>
<feature type="signal peptide" evidence="1">
    <location>
        <begin position="1"/>
        <end position="21"/>
    </location>
</feature>
<dbReference type="EMBL" id="GGFM01012096">
    <property type="protein sequence ID" value="MBW32847.1"/>
    <property type="molecule type" value="Transcribed_RNA"/>
</dbReference>
<sequence length="71" mass="7734">MKFYNALILLSLLALVAFSSALPQEDKDKVEPSDQDGGEPIVIPAGQEEISKNATTRIIWTIAGLLFKLFG</sequence>
<protein>
    <submittedName>
        <fullName evidence="2">Putative secreted peptide</fullName>
    </submittedName>
</protein>
<evidence type="ECO:0000313" key="2">
    <source>
        <dbReference type="EMBL" id="MBW32847.1"/>
    </source>
</evidence>
<proteinExistence type="predicted"/>
<name>A0A2M3ZWB3_9DIPT</name>